<evidence type="ECO:0000256" key="5">
    <source>
        <dbReference type="ARBA" id="ARBA00023274"/>
    </source>
</evidence>
<dbReference type="InterPro" id="IPR028909">
    <property type="entry name" value="bL21-like"/>
</dbReference>
<comment type="caution">
    <text evidence="6">The sequence shown here is derived from an EMBL/GenBank/DDBJ whole genome shotgun (WGS) entry which is preliminary data.</text>
</comment>
<dbReference type="AlphaFoldDB" id="A0A0W8FZJ0"/>
<dbReference type="HAMAP" id="MF_01363">
    <property type="entry name" value="Ribosomal_bL21"/>
    <property type="match status" value="1"/>
</dbReference>
<keyword evidence="3" id="KW-0694">RNA-binding</keyword>
<gene>
    <name evidence="6" type="ORF">ASZ90_004525</name>
</gene>
<keyword evidence="5" id="KW-0687">Ribonucleoprotein</keyword>
<dbReference type="PANTHER" id="PTHR21349">
    <property type="entry name" value="50S RIBOSOMAL PROTEIN L21"/>
    <property type="match status" value="1"/>
</dbReference>
<protein>
    <submittedName>
        <fullName evidence="6">Lsu ribosomal protein l21p</fullName>
    </submittedName>
</protein>
<dbReference type="Pfam" id="PF00829">
    <property type="entry name" value="Ribosomal_L21p"/>
    <property type="match status" value="1"/>
</dbReference>
<reference evidence="6" key="1">
    <citation type="journal article" date="2015" name="Proc. Natl. Acad. Sci. U.S.A.">
        <title>Networks of energetic and metabolic interactions define dynamics in microbial communities.</title>
        <authorList>
            <person name="Embree M."/>
            <person name="Liu J.K."/>
            <person name="Al-Bassam M.M."/>
            <person name="Zengler K."/>
        </authorList>
    </citation>
    <scope>NUCLEOTIDE SEQUENCE</scope>
</reference>
<dbReference type="InterPro" id="IPR018258">
    <property type="entry name" value="Ribosomal_bL21_CS"/>
</dbReference>
<evidence type="ECO:0000256" key="1">
    <source>
        <dbReference type="ARBA" id="ARBA00008563"/>
    </source>
</evidence>
<name>A0A0W8FZJ0_9ZZZZ</name>
<dbReference type="InterPro" id="IPR001787">
    <property type="entry name" value="Ribosomal_bL21"/>
</dbReference>
<organism evidence="6">
    <name type="scientific">hydrocarbon metagenome</name>
    <dbReference type="NCBI Taxonomy" id="938273"/>
    <lineage>
        <taxon>unclassified sequences</taxon>
        <taxon>metagenomes</taxon>
        <taxon>ecological metagenomes</taxon>
    </lineage>
</organism>
<dbReference type="SUPFAM" id="SSF141091">
    <property type="entry name" value="L21p-like"/>
    <property type="match status" value="1"/>
</dbReference>
<dbReference type="GO" id="GO:0019843">
    <property type="term" value="F:rRNA binding"/>
    <property type="evidence" value="ECO:0007669"/>
    <property type="project" value="UniProtKB-KW"/>
</dbReference>
<dbReference type="InterPro" id="IPR036164">
    <property type="entry name" value="bL21-like_sf"/>
</dbReference>
<dbReference type="PROSITE" id="PS01169">
    <property type="entry name" value="RIBOSOMAL_L21"/>
    <property type="match status" value="1"/>
</dbReference>
<evidence type="ECO:0000256" key="2">
    <source>
        <dbReference type="ARBA" id="ARBA00022730"/>
    </source>
</evidence>
<accession>A0A0W8FZJ0</accession>
<comment type="similarity">
    <text evidence="1">Belongs to the bacterial ribosomal protein bL21 family.</text>
</comment>
<dbReference type="EMBL" id="LNQE01000633">
    <property type="protein sequence ID" value="KUG25651.1"/>
    <property type="molecule type" value="Genomic_DNA"/>
</dbReference>
<keyword evidence="4 6" id="KW-0689">Ribosomal protein</keyword>
<proteinExistence type="inferred from homology"/>
<keyword evidence="2" id="KW-0699">rRNA-binding</keyword>
<dbReference type="GO" id="GO:0006412">
    <property type="term" value="P:translation"/>
    <property type="evidence" value="ECO:0007669"/>
    <property type="project" value="InterPro"/>
</dbReference>
<evidence type="ECO:0000313" key="6">
    <source>
        <dbReference type="EMBL" id="KUG25651.1"/>
    </source>
</evidence>
<sequence>MFAVVNIAGEQFKVSENTKYYVPKLEGNIDTEITFDQILLLSDGKKTEVGVPTIDGKTVHAKILEHLKDDKVIIFKKKRRKGYRRFKGHKQELTRIEVTKIG</sequence>
<evidence type="ECO:0000256" key="4">
    <source>
        <dbReference type="ARBA" id="ARBA00022980"/>
    </source>
</evidence>
<dbReference type="NCBIfam" id="TIGR00061">
    <property type="entry name" value="L21"/>
    <property type="match status" value="1"/>
</dbReference>
<dbReference type="PANTHER" id="PTHR21349:SF0">
    <property type="entry name" value="LARGE RIBOSOMAL SUBUNIT PROTEIN BL21M"/>
    <property type="match status" value="1"/>
</dbReference>
<evidence type="ECO:0000256" key="3">
    <source>
        <dbReference type="ARBA" id="ARBA00022884"/>
    </source>
</evidence>
<dbReference type="GO" id="GO:0003735">
    <property type="term" value="F:structural constituent of ribosome"/>
    <property type="evidence" value="ECO:0007669"/>
    <property type="project" value="InterPro"/>
</dbReference>
<dbReference type="GO" id="GO:0005762">
    <property type="term" value="C:mitochondrial large ribosomal subunit"/>
    <property type="evidence" value="ECO:0007669"/>
    <property type="project" value="TreeGrafter"/>
</dbReference>